<dbReference type="OrthoDB" id="6388170at2"/>
<dbReference type="PANTHER" id="PTHR30629:SF2">
    <property type="entry name" value="PROPHAGE INTEGRASE INTS-RELATED"/>
    <property type="match status" value="1"/>
</dbReference>
<evidence type="ECO:0000256" key="1">
    <source>
        <dbReference type="ARBA" id="ARBA00008857"/>
    </source>
</evidence>
<keyword evidence="2" id="KW-0229">DNA integration</keyword>
<dbReference type="Gene3D" id="1.10.150.130">
    <property type="match status" value="1"/>
</dbReference>
<dbReference type="STRING" id="195913.SAMN04488004_1179"/>
<dbReference type="GO" id="GO:0003677">
    <property type="term" value="F:DNA binding"/>
    <property type="evidence" value="ECO:0007669"/>
    <property type="project" value="UniProtKB-KW"/>
</dbReference>
<dbReference type="InterPro" id="IPR010998">
    <property type="entry name" value="Integrase_recombinase_N"/>
</dbReference>
<dbReference type="InterPro" id="IPR011010">
    <property type="entry name" value="DNA_brk_join_enz"/>
</dbReference>
<dbReference type="InterPro" id="IPR013762">
    <property type="entry name" value="Integrase-like_cat_sf"/>
</dbReference>
<dbReference type="EMBL" id="FOTF01000017">
    <property type="protein sequence ID" value="SFL39622.1"/>
    <property type="molecule type" value="Genomic_DNA"/>
</dbReference>
<dbReference type="InterPro" id="IPR002104">
    <property type="entry name" value="Integrase_catalytic"/>
</dbReference>
<dbReference type="RefSeq" id="WP_090190565.1">
    <property type="nucleotide sequence ID" value="NZ_FOTF01000017.1"/>
</dbReference>
<dbReference type="AlphaFoldDB" id="A0A1I4HBG0"/>
<dbReference type="CDD" id="cd00796">
    <property type="entry name" value="INT_Rci_Hp1_C"/>
    <property type="match status" value="1"/>
</dbReference>
<sequence length="395" mass="44721">MASFEINFTKAALSAAKAAEKGKRDYYYDGKEKGLVLAVTAAGSKTFYLYKRIDGRPERLLLGKFPDLTVENARKLAASAKGEIAMGENPQKAKRAIRDEMTFQALFTEYLEKHSKVHKRSWAYDEREVNKFLRHWFKRRISSIEKPEVERLHAKVGKDSGLYQANRLLERIRSIFNKAADWGWQGVNPATGIKKFREQSRDRFLQPDELPRFFAALANEPNEAARDFFMISLLAGARKSNTLAMRWEEINFHAATWRIALTKNSDPQIAHLSPQAMTILQERKLHSLSPWVFPGNGAKGHLADPKKAWARILNEAGIADLRIHDLRRTLGSWQAATGANSYIIGKTLGHRSQQSTAVYARLNLDPVRHSVNKATDAMFGYVGAPADEPDTEERP</sequence>
<name>A0A1I4HBG0_9RHOB</name>
<gene>
    <name evidence="6" type="ORF">SAMN04488004_1179</name>
</gene>
<dbReference type="Gene3D" id="1.10.443.10">
    <property type="entry name" value="Intergrase catalytic core"/>
    <property type="match status" value="1"/>
</dbReference>
<dbReference type="Gene3D" id="3.30.160.390">
    <property type="entry name" value="Integrase, DNA-binding domain"/>
    <property type="match status" value="1"/>
</dbReference>
<dbReference type="SUPFAM" id="SSF56349">
    <property type="entry name" value="DNA breaking-rejoining enzymes"/>
    <property type="match status" value="1"/>
</dbReference>
<organism evidence="6 7">
    <name type="scientific">Loktanella salsilacus</name>
    <dbReference type="NCBI Taxonomy" id="195913"/>
    <lineage>
        <taxon>Bacteria</taxon>
        <taxon>Pseudomonadati</taxon>
        <taxon>Pseudomonadota</taxon>
        <taxon>Alphaproteobacteria</taxon>
        <taxon>Rhodobacterales</taxon>
        <taxon>Roseobacteraceae</taxon>
        <taxon>Loktanella</taxon>
    </lineage>
</organism>
<dbReference type="GO" id="GO:0006310">
    <property type="term" value="P:DNA recombination"/>
    <property type="evidence" value="ECO:0007669"/>
    <property type="project" value="UniProtKB-KW"/>
</dbReference>
<evidence type="ECO:0000256" key="3">
    <source>
        <dbReference type="ARBA" id="ARBA00023125"/>
    </source>
</evidence>
<dbReference type="Proteomes" id="UP000199550">
    <property type="component" value="Unassembled WGS sequence"/>
</dbReference>
<dbReference type="InterPro" id="IPR050808">
    <property type="entry name" value="Phage_Integrase"/>
</dbReference>
<evidence type="ECO:0000259" key="5">
    <source>
        <dbReference type="PROSITE" id="PS51898"/>
    </source>
</evidence>
<protein>
    <submittedName>
        <fullName evidence="6">Site-specific recombinase XerD</fullName>
    </submittedName>
</protein>
<keyword evidence="4" id="KW-0233">DNA recombination</keyword>
<evidence type="ECO:0000256" key="2">
    <source>
        <dbReference type="ARBA" id="ARBA00022908"/>
    </source>
</evidence>
<dbReference type="Pfam" id="PF13356">
    <property type="entry name" value="Arm-DNA-bind_3"/>
    <property type="match status" value="1"/>
</dbReference>
<dbReference type="PROSITE" id="PS51898">
    <property type="entry name" value="TYR_RECOMBINASE"/>
    <property type="match status" value="1"/>
</dbReference>
<evidence type="ECO:0000313" key="7">
    <source>
        <dbReference type="Proteomes" id="UP000199550"/>
    </source>
</evidence>
<proteinExistence type="inferred from homology"/>
<feature type="domain" description="Tyr recombinase" evidence="5">
    <location>
        <begin position="200"/>
        <end position="372"/>
    </location>
</feature>
<evidence type="ECO:0000256" key="4">
    <source>
        <dbReference type="ARBA" id="ARBA00023172"/>
    </source>
</evidence>
<comment type="similarity">
    <text evidence="1">Belongs to the 'phage' integrase family.</text>
</comment>
<dbReference type="Pfam" id="PF00589">
    <property type="entry name" value="Phage_integrase"/>
    <property type="match status" value="1"/>
</dbReference>
<dbReference type="PANTHER" id="PTHR30629">
    <property type="entry name" value="PROPHAGE INTEGRASE"/>
    <property type="match status" value="1"/>
</dbReference>
<keyword evidence="3" id="KW-0238">DNA-binding</keyword>
<dbReference type="InterPro" id="IPR038488">
    <property type="entry name" value="Integrase_DNA-bd_sf"/>
</dbReference>
<dbReference type="InterPro" id="IPR025166">
    <property type="entry name" value="Integrase_DNA_bind_dom"/>
</dbReference>
<dbReference type="GO" id="GO:0015074">
    <property type="term" value="P:DNA integration"/>
    <property type="evidence" value="ECO:0007669"/>
    <property type="project" value="UniProtKB-KW"/>
</dbReference>
<accession>A0A1I4HBG0</accession>
<reference evidence="6 7" key="1">
    <citation type="submission" date="2016-10" db="EMBL/GenBank/DDBJ databases">
        <authorList>
            <person name="de Groot N.N."/>
        </authorList>
    </citation>
    <scope>NUCLEOTIDE SEQUENCE [LARGE SCALE GENOMIC DNA]</scope>
    <source>
        <strain evidence="6 7">DSM 16199</strain>
    </source>
</reference>
<keyword evidence="7" id="KW-1185">Reference proteome</keyword>
<evidence type="ECO:0000313" key="6">
    <source>
        <dbReference type="EMBL" id="SFL39622.1"/>
    </source>
</evidence>